<reference evidence="1" key="1">
    <citation type="journal article" date="2017" name="Nature">
        <title>The sunflower genome provides insights into oil metabolism, flowering and Asterid evolution.</title>
        <authorList>
            <person name="Badouin H."/>
            <person name="Gouzy J."/>
            <person name="Grassa C.J."/>
            <person name="Murat F."/>
            <person name="Staton S.E."/>
            <person name="Cottret L."/>
            <person name="Lelandais-Briere C."/>
            <person name="Owens G.L."/>
            <person name="Carrere S."/>
            <person name="Mayjonade B."/>
            <person name="Legrand L."/>
            <person name="Gill N."/>
            <person name="Kane N.C."/>
            <person name="Bowers J.E."/>
            <person name="Hubner S."/>
            <person name="Bellec A."/>
            <person name="Berard A."/>
            <person name="Berges H."/>
            <person name="Blanchet N."/>
            <person name="Boniface M.C."/>
            <person name="Brunel D."/>
            <person name="Catrice O."/>
            <person name="Chaidir N."/>
            <person name="Claudel C."/>
            <person name="Donnadieu C."/>
            <person name="Faraut T."/>
            <person name="Fievet G."/>
            <person name="Helmstetter N."/>
            <person name="King M."/>
            <person name="Knapp S.J."/>
            <person name="Lai Z."/>
            <person name="Le Paslier M.C."/>
            <person name="Lippi Y."/>
            <person name="Lorenzon L."/>
            <person name="Mandel J.R."/>
            <person name="Marage G."/>
            <person name="Marchand G."/>
            <person name="Marquand E."/>
            <person name="Bret-Mestries E."/>
            <person name="Morien E."/>
            <person name="Nambeesan S."/>
            <person name="Nguyen T."/>
            <person name="Pegot-Espagnet P."/>
            <person name="Pouilly N."/>
            <person name="Raftis F."/>
            <person name="Sallet E."/>
            <person name="Schiex T."/>
            <person name="Thomas J."/>
            <person name="Vandecasteele C."/>
            <person name="Vares D."/>
            <person name="Vear F."/>
            <person name="Vautrin S."/>
            <person name="Crespi M."/>
            <person name="Mangin B."/>
            <person name="Burke J.M."/>
            <person name="Salse J."/>
            <person name="Munos S."/>
            <person name="Vincourt P."/>
            <person name="Rieseberg L.H."/>
            <person name="Langlade N.B."/>
        </authorList>
    </citation>
    <scope>NUCLEOTIDE SEQUENCE</scope>
    <source>
        <tissue evidence="1">Leaves</tissue>
    </source>
</reference>
<keyword evidence="2" id="KW-1185">Reference proteome</keyword>
<evidence type="ECO:0000313" key="2">
    <source>
        <dbReference type="Proteomes" id="UP000215914"/>
    </source>
</evidence>
<comment type="caution">
    <text evidence="1">The sequence shown here is derived from an EMBL/GenBank/DDBJ whole genome shotgun (WGS) entry which is preliminary data.</text>
</comment>
<proteinExistence type="predicted"/>
<dbReference type="Gramene" id="mRNA:HanXRQr2_Chr07g0280531">
    <property type="protein sequence ID" value="mRNA:HanXRQr2_Chr07g0280531"/>
    <property type="gene ID" value="HanXRQr2_Chr07g0280531"/>
</dbReference>
<dbReference type="EMBL" id="MNCJ02000322">
    <property type="protein sequence ID" value="KAF5797434.1"/>
    <property type="molecule type" value="Genomic_DNA"/>
</dbReference>
<accession>A0A9K3NEJ7</accession>
<sequence length="112" mass="12395">MFSMLRLFVQELYPKHISITRKRTNQNLRVVASEAAANATTLKLAFTAIEPPYTMLFMISRRIPSEPSHVLPLGCVTLMLPPSSSISISIVTSSILGDPKISKQTSSEDFVK</sequence>
<organism evidence="1 2">
    <name type="scientific">Helianthus annuus</name>
    <name type="common">Common sunflower</name>
    <dbReference type="NCBI Taxonomy" id="4232"/>
    <lineage>
        <taxon>Eukaryota</taxon>
        <taxon>Viridiplantae</taxon>
        <taxon>Streptophyta</taxon>
        <taxon>Embryophyta</taxon>
        <taxon>Tracheophyta</taxon>
        <taxon>Spermatophyta</taxon>
        <taxon>Magnoliopsida</taxon>
        <taxon>eudicotyledons</taxon>
        <taxon>Gunneridae</taxon>
        <taxon>Pentapetalae</taxon>
        <taxon>asterids</taxon>
        <taxon>campanulids</taxon>
        <taxon>Asterales</taxon>
        <taxon>Asteraceae</taxon>
        <taxon>Asteroideae</taxon>
        <taxon>Heliantheae alliance</taxon>
        <taxon>Heliantheae</taxon>
        <taxon>Helianthus</taxon>
    </lineage>
</organism>
<dbReference type="AlphaFoldDB" id="A0A9K3NEJ7"/>
<protein>
    <submittedName>
        <fullName evidence="1">Uncharacterized protein</fullName>
    </submittedName>
</protein>
<reference evidence="1" key="2">
    <citation type="submission" date="2020-06" db="EMBL/GenBank/DDBJ databases">
        <title>Helianthus annuus Genome sequencing and assembly Release 2.</title>
        <authorList>
            <person name="Gouzy J."/>
            <person name="Langlade N."/>
            <person name="Munos S."/>
        </authorList>
    </citation>
    <scope>NUCLEOTIDE SEQUENCE</scope>
    <source>
        <tissue evidence="1">Leaves</tissue>
    </source>
</reference>
<gene>
    <name evidence="1" type="ORF">HanXRQr2_Chr07g0280531</name>
</gene>
<name>A0A9K3NEJ7_HELAN</name>
<dbReference type="Proteomes" id="UP000215914">
    <property type="component" value="Unassembled WGS sequence"/>
</dbReference>
<evidence type="ECO:0000313" key="1">
    <source>
        <dbReference type="EMBL" id="KAF5797434.1"/>
    </source>
</evidence>